<evidence type="ECO:0000313" key="3">
    <source>
        <dbReference type="Proteomes" id="UP001497453"/>
    </source>
</evidence>
<protein>
    <recommendedName>
        <fullName evidence="4">MYND-type domain-containing protein</fullName>
    </recommendedName>
</protein>
<feature type="region of interest" description="Disordered" evidence="1">
    <location>
        <begin position="59"/>
        <end position="91"/>
    </location>
</feature>
<feature type="compositionally biased region" description="Polar residues" evidence="1">
    <location>
        <begin position="60"/>
        <end position="70"/>
    </location>
</feature>
<dbReference type="EMBL" id="OZ037950">
    <property type="protein sequence ID" value="CAL1713096.1"/>
    <property type="molecule type" value="Genomic_DNA"/>
</dbReference>
<name>A0ABP1DZ56_9APHY</name>
<feature type="compositionally biased region" description="Basic and acidic residues" evidence="1">
    <location>
        <begin position="11"/>
        <end position="35"/>
    </location>
</feature>
<evidence type="ECO:0000313" key="2">
    <source>
        <dbReference type="EMBL" id="CAL1713096.1"/>
    </source>
</evidence>
<dbReference type="Proteomes" id="UP001497453">
    <property type="component" value="Chromosome 7"/>
</dbReference>
<accession>A0ABP1DZ56</accession>
<keyword evidence="3" id="KW-1185">Reference proteome</keyword>
<organism evidence="2 3">
    <name type="scientific">Somion occarium</name>
    <dbReference type="NCBI Taxonomy" id="3059160"/>
    <lineage>
        <taxon>Eukaryota</taxon>
        <taxon>Fungi</taxon>
        <taxon>Dikarya</taxon>
        <taxon>Basidiomycota</taxon>
        <taxon>Agaricomycotina</taxon>
        <taxon>Agaricomycetes</taxon>
        <taxon>Polyporales</taxon>
        <taxon>Cerrenaceae</taxon>
        <taxon>Somion</taxon>
    </lineage>
</organism>
<feature type="compositionally biased region" description="Polar residues" evidence="1">
    <location>
        <begin position="80"/>
        <end position="90"/>
    </location>
</feature>
<evidence type="ECO:0008006" key="4">
    <source>
        <dbReference type="Google" id="ProtNLM"/>
    </source>
</evidence>
<sequence length="295" mass="31802">MSQPVVGAFEGSRDVKSYSTTERDTTNHKPCKSSDRTLPSSKIFPKTVQHLRLDQHARTRSATVLSTTPSPLAHTHSGRNRASSSTSPLNAGSCRSRLYSFTSLGSGSVPKADAVKPVAVGADETIGSFTPTSCPRQHLHSLLGDASPKSRLRDATRRLNISTNALLPRRPSEFFAEDSARSLSPPDSPIPSICRTPSSCTDSEYFPTAPSSAGPLTPVHSTDSSPHARKHALQSSEVLEALEARSRFCLRTSCATCHRPGTNFPCCPRCGEMWCSRECRLQSGNGKRHICAGAR</sequence>
<feature type="region of interest" description="Disordered" evidence="1">
    <location>
        <begin position="204"/>
        <end position="231"/>
    </location>
</feature>
<reference evidence="3" key="1">
    <citation type="submission" date="2024-04" db="EMBL/GenBank/DDBJ databases">
        <authorList>
            <person name="Shaw F."/>
            <person name="Minotto A."/>
        </authorList>
    </citation>
    <scope>NUCLEOTIDE SEQUENCE [LARGE SCALE GENOMIC DNA]</scope>
</reference>
<evidence type="ECO:0000256" key="1">
    <source>
        <dbReference type="SAM" id="MobiDB-lite"/>
    </source>
</evidence>
<proteinExistence type="predicted"/>
<feature type="region of interest" description="Disordered" evidence="1">
    <location>
        <begin position="1"/>
        <end position="40"/>
    </location>
</feature>
<gene>
    <name evidence="2" type="ORF">GFSPODELE1_LOCUS9144</name>
</gene>